<dbReference type="InterPro" id="IPR003661">
    <property type="entry name" value="HisK_dim/P_dom"/>
</dbReference>
<comment type="subcellular location">
    <subcellularLocation>
        <location evidence="2">Membrane</location>
    </subcellularLocation>
</comment>
<evidence type="ECO:0000313" key="13">
    <source>
        <dbReference type="Proteomes" id="UP000186364"/>
    </source>
</evidence>
<gene>
    <name evidence="12" type="ORF">BJF93_13815</name>
</gene>
<dbReference type="InterPro" id="IPR004358">
    <property type="entry name" value="Sig_transdc_His_kin-like_C"/>
</dbReference>
<evidence type="ECO:0000256" key="5">
    <source>
        <dbReference type="ARBA" id="ARBA00022679"/>
    </source>
</evidence>
<evidence type="ECO:0000313" key="12">
    <source>
        <dbReference type="EMBL" id="OLP58025.1"/>
    </source>
</evidence>
<dbReference type="InterPro" id="IPR050428">
    <property type="entry name" value="TCS_sensor_his_kinase"/>
</dbReference>
<evidence type="ECO:0000256" key="2">
    <source>
        <dbReference type="ARBA" id="ARBA00004370"/>
    </source>
</evidence>
<keyword evidence="6 10" id="KW-0812">Transmembrane</keyword>
<evidence type="ECO:0000256" key="7">
    <source>
        <dbReference type="ARBA" id="ARBA00022777"/>
    </source>
</evidence>
<dbReference type="Proteomes" id="UP000186364">
    <property type="component" value="Unassembled WGS sequence"/>
</dbReference>
<dbReference type="Pfam" id="PF02518">
    <property type="entry name" value="HATPase_c"/>
    <property type="match status" value="1"/>
</dbReference>
<dbReference type="Pfam" id="PF08521">
    <property type="entry name" value="2CSK_N"/>
    <property type="match status" value="1"/>
</dbReference>
<dbReference type="Gene3D" id="3.30.565.10">
    <property type="entry name" value="Histidine kinase-like ATPase, C-terminal domain"/>
    <property type="match status" value="1"/>
</dbReference>
<dbReference type="SUPFAM" id="SSF47384">
    <property type="entry name" value="Homodimeric domain of signal transducing histidine kinase"/>
    <property type="match status" value="1"/>
</dbReference>
<accession>A0A1Q9ARV4</accession>
<dbReference type="AlphaFoldDB" id="A0A1Q9ARV4"/>
<keyword evidence="8 10" id="KW-1133">Transmembrane helix</keyword>
<comment type="catalytic activity">
    <reaction evidence="1">
        <text>ATP + protein L-histidine = ADP + protein N-phospho-L-histidine.</text>
        <dbReference type="EC" id="2.7.13.3"/>
    </reaction>
</comment>
<dbReference type="SUPFAM" id="SSF55874">
    <property type="entry name" value="ATPase domain of HSP90 chaperone/DNA topoisomerase II/histidine kinase"/>
    <property type="match status" value="1"/>
</dbReference>
<dbReference type="InterPro" id="IPR013727">
    <property type="entry name" value="2CSK_N"/>
</dbReference>
<comment type="caution">
    <text evidence="12">The sequence shown here is derived from an EMBL/GenBank/DDBJ whole genome shotgun (WGS) entry which is preliminary data.</text>
</comment>
<dbReference type="Gene3D" id="1.10.287.130">
    <property type="match status" value="1"/>
</dbReference>
<feature type="domain" description="Histidine kinase" evidence="11">
    <location>
        <begin position="243"/>
        <end position="458"/>
    </location>
</feature>
<dbReference type="GO" id="GO:0005886">
    <property type="term" value="C:plasma membrane"/>
    <property type="evidence" value="ECO:0007669"/>
    <property type="project" value="TreeGrafter"/>
</dbReference>
<dbReference type="OrthoDB" id="8673316at2"/>
<evidence type="ECO:0000259" key="11">
    <source>
        <dbReference type="PROSITE" id="PS50109"/>
    </source>
</evidence>
<keyword evidence="7 12" id="KW-0418">Kinase</keyword>
<keyword evidence="13" id="KW-1185">Reference proteome</keyword>
<evidence type="ECO:0000256" key="6">
    <source>
        <dbReference type="ARBA" id="ARBA00022692"/>
    </source>
</evidence>
<evidence type="ECO:0000256" key="3">
    <source>
        <dbReference type="ARBA" id="ARBA00012438"/>
    </source>
</evidence>
<proteinExistence type="predicted"/>
<dbReference type="InterPro" id="IPR036097">
    <property type="entry name" value="HisK_dim/P_sf"/>
</dbReference>
<evidence type="ECO:0000256" key="9">
    <source>
        <dbReference type="ARBA" id="ARBA00023136"/>
    </source>
</evidence>
<dbReference type="EC" id="2.7.13.3" evidence="3"/>
<reference evidence="12 13" key="1">
    <citation type="submission" date="2016-09" db="EMBL/GenBank/DDBJ databases">
        <title>Rhizobium sp. nov., a novel species isolated from the rice rhizosphere.</title>
        <authorList>
            <person name="Zhao J."/>
            <person name="Zhang X."/>
        </authorList>
    </citation>
    <scope>NUCLEOTIDE SEQUENCE [LARGE SCALE GENOMIC DNA]</scope>
    <source>
        <strain evidence="12 13">1.7048</strain>
    </source>
</reference>
<dbReference type="PROSITE" id="PS50109">
    <property type="entry name" value="HIS_KIN"/>
    <property type="match status" value="1"/>
</dbReference>
<evidence type="ECO:0000256" key="8">
    <source>
        <dbReference type="ARBA" id="ARBA00022989"/>
    </source>
</evidence>
<name>A0A1Q9ARV4_9HYPH</name>
<dbReference type="SMART" id="SM00388">
    <property type="entry name" value="HisKA"/>
    <property type="match status" value="1"/>
</dbReference>
<dbReference type="SMART" id="SM00387">
    <property type="entry name" value="HATPase_c"/>
    <property type="match status" value="1"/>
</dbReference>
<keyword evidence="5" id="KW-0808">Transferase</keyword>
<feature type="transmembrane region" description="Helical" evidence="10">
    <location>
        <begin position="168"/>
        <end position="190"/>
    </location>
</feature>
<organism evidence="12 13">
    <name type="scientific">Xaviernesmea oryzae</name>
    <dbReference type="NCBI Taxonomy" id="464029"/>
    <lineage>
        <taxon>Bacteria</taxon>
        <taxon>Pseudomonadati</taxon>
        <taxon>Pseudomonadota</taxon>
        <taxon>Alphaproteobacteria</taxon>
        <taxon>Hyphomicrobiales</taxon>
        <taxon>Rhizobiaceae</taxon>
        <taxon>Rhizobium/Agrobacterium group</taxon>
        <taxon>Xaviernesmea</taxon>
    </lineage>
</organism>
<keyword evidence="4" id="KW-0597">Phosphoprotein</keyword>
<keyword evidence="9 10" id="KW-0472">Membrane</keyword>
<dbReference type="CDD" id="cd00082">
    <property type="entry name" value="HisKA"/>
    <property type="match status" value="1"/>
</dbReference>
<dbReference type="CDD" id="cd00075">
    <property type="entry name" value="HATPase"/>
    <property type="match status" value="1"/>
</dbReference>
<dbReference type="PANTHER" id="PTHR45436">
    <property type="entry name" value="SENSOR HISTIDINE KINASE YKOH"/>
    <property type="match status" value="1"/>
</dbReference>
<evidence type="ECO:0000256" key="1">
    <source>
        <dbReference type="ARBA" id="ARBA00000085"/>
    </source>
</evidence>
<dbReference type="InterPro" id="IPR003594">
    <property type="entry name" value="HATPase_dom"/>
</dbReference>
<evidence type="ECO:0000256" key="4">
    <source>
        <dbReference type="ARBA" id="ARBA00022553"/>
    </source>
</evidence>
<evidence type="ECO:0000256" key="10">
    <source>
        <dbReference type="SAM" id="Phobius"/>
    </source>
</evidence>
<dbReference type="PRINTS" id="PR00344">
    <property type="entry name" value="BCTRLSENSOR"/>
</dbReference>
<dbReference type="Pfam" id="PF00512">
    <property type="entry name" value="HisKA"/>
    <property type="match status" value="1"/>
</dbReference>
<feature type="transmembrane region" description="Helical" evidence="10">
    <location>
        <begin position="12"/>
        <end position="33"/>
    </location>
</feature>
<dbReference type="EMBL" id="MKIP01000059">
    <property type="protein sequence ID" value="OLP58025.1"/>
    <property type="molecule type" value="Genomic_DNA"/>
</dbReference>
<protein>
    <recommendedName>
        <fullName evidence="3">histidine kinase</fullName>
        <ecNumber evidence="3">2.7.13.3</ecNumber>
    </recommendedName>
</protein>
<dbReference type="GO" id="GO:0000155">
    <property type="term" value="F:phosphorelay sensor kinase activity"/>
    <property type="evidence" value="ECO:0007669"/>
    <property type="project" value="InterPro"/>
</dbReference>
<dbReference type="InterPro" id="IPR005467">
    <property type="entry name" value="His_kinase_dom"/>
</dbReference>
<dbReference type="InterPro" id="IPR036890">
    <property type="entry name" value="HATPase_C_sf"/>
</dbReference>
<sequence>MAGLRHSLRVQLLFGVMVTLTAVVGFNLTSGLISARRTALVVTDNMLLASARTIAEAVHVDGEGTVAVDVPPAALELFDTGHADHVYYRVTTAWGSLVTGYPDLASPAMARRGEDMAFHNVNVRAMMLDQPVVGLGPDATVTVTVAVTRHGQQAMRTALWLSGLKDQLLLVAMAGLVTVFGLRFGLSPIMRFRNVVKARRRDQLEPFDEAMVQTELRPLVAALNDYMGRAQRQMAAQRRFVANAAHQLRTPLTVLSTQASFAARETDSLRRDEALQALIRSTRQVTRLAEQLLTLTRAEPGSRAPRAERIDMAKVARQVLEAQAETALSRGIDIGLDVDNLAAGAAIVIGDGTMMKEALVNLVDNALRYTPGPGAVTVTLKRKDSLVEIIVDDTGPGIADTEREQVFERFYRIIGTQAEGSGLGLAIVREVVTGAGGTVALGESPEGGLRVTVRLPGA</sequence>
<dbReference type="PANTHER" id="PTHR45436:SF1">
    <property type="entry name" value="SENSOR PROTEIN QSEC"/>
    <property type="match status" value="1"/>
</dbReference>